<name>A0A1V1NWW2_9BACT</name>
<sequence>MIENKGMQFILCGSSARKLKRGKANLLGGRAWRFEMFPLIWKEIDTFSLLTALNRGLIPSHYLTNHYKKSLRSYVTDYLKEEVFDEGLTRNIPAFSRFFDAMRFSHGELTNYSNIARDCGVDSKTVKEYYQILSDTLLGRMILPFNRRQSRQIITKSPKFYLFDVGVAGYLCRRKLEEELGEQFGKAFEHFILMEISAYNAYQEIDFDIQFWRTKTGLEVDFILGSGEVAIEVKGGKTFIKRFITFAKIL</sequence>
<gene>
    <name evidence="2" type="ORF">OMM_12112</name>
</gene>
<dbReference type="EMBL" id="ATBP01001628">
    <property type="protein sequence ID" value="ETR66976.1"/>
    <property type="molecule type" value="Genomic_DNA"/>
</dbReference>
<dbReference type="Pfam" id="PF13635">
    <property type="entry name" value="DUF4143"/>
    <property type="match status" value="1"/>
</dbReference>
<feature type="domain" description="DUF4143" evidence="1">
    <location>
        <begin position="83"/>
        <end position="234"/>
    </location>
</feature>
<proteinExistence type="predicted"/>
<accession>A0A1V1NWW2</accession>
<evidence type="ECO:0000313" key="3">
    <source>
        <dbReference type="Proteomes" id="UP000189670"/>
    </source>
</evidence>
<dbReference type="PANTHER" id="PTHR43566">
    <property type="entry name" value="CONSERVED PROTEIN"/>
    <property type="match status" value="1"/>
</dbReference>
<organism evidence="2 3">
    <name type="scientific">Candidatus Magnetoglobus multicellularis str. Araruama</name>
    <dbReference type="NCBI Taxonomy" id="890399"/>
    <lineage>
        <taxon>Bacteria</taxon>
        <taxon>Pseudomonadati</taxon>
        <taxon>Thermodesulfobacteriota</taxon>
        <taxon>Desulfobacteria</taxon>
        <taxon>Desulfobacterales</taxon>
        <taxon>Desulfobacteraceae</taxon>
        <taxon>Candidatus Magnetoglobus</taxon>
    </lineage>
</organism>
<dbReference type="InterPro" id="IPR025420">
    <property type="entry name" value="DUF4143"/>
</dbReference>
<reference evidence="3" key="1">
    <citation type="submission" date="2012-11" db="EMBL/GenBank/DDBJ databases">
        <authorList>
            <person name="Lucero-Rivera Y.E."/>
            <person name="Tovar-Ramirez D."/>
        </authorList>
    </citation>
    <scope>NUCLEOTIDE SEQUENCE [LARGE SCALE GENOMIC DNA]</scope>
    <source>
        <strain evidence="3">Araruama</strain>
    </source>
</reference>
<dbReference type="PANTHER" id="PTHR43566:SF2">
    <property type="entry name" value="DUF4143 DOMAIN-CONTAINING PROTEIN"/>
    <property type="match status" value="1"/>
</dbReference>
<evidence type="ECO:0000259" key="1">
    <source>
        <dbReference type="Pfam" id="PF13635"/>
    </source>
</evidence>
<dbReference type="Proteomes" id="UP000189670">
    <property type="component" value="Unassembled WGS sequence"/>
</dbReference>
<protein>
    <submittedName>
        <fullName evidence="2">AAA+ superfamily protein</fullName>
    </submittedName>
</protein>
<evidence type="ECO:0000313" key="2">
    <source>
        <dbReference type="EMBL" id="ETR66976.1"/>
    </source>
</evidence>
<dbReference type="AlphaFoldDB" id="A0A1V1NWW2"/>
<comment type="caution">
    <text evidence="2">The sequence shown here is derived from an EMBL/GenBank/DDBJ whole genome shotgun (WGS) entry which is preliminary data.</text>
</comment>